<proteinExistence type="predicted"/>
<evidence type="ECO:0000313" key="3">
    <source>
        <dbReference type="Proteomes" id="UP000078103"/>
    </source>
</evidence>
<dbReference type="Gene3D" id="3.90.550.10">
    <property type="entry name" value="Spore Coat Polysaccharide Biosynthesis Protein SpsA, Chain A"/>
    <property type="match status" value="1"/>
</dbReference>
<dbReference type="CDD" id="cd00761">
    <property type="entry name" value="Glyco_tranf_GTA_type"/>
    <property type="match status" value="1"/>
</dbReference>
<dbReference type="Proteomes" id="UP000078103">
    <property type="component" value="Unassembled WGS sequence"/>
</dbReference>
<dbReference type="PANTHER" id="PTHR22916">
    <property type="entry name" value="GLYCOSYLTRANSFERASE"/>
    <property type="match status" value="1"/>
</dbReference>
<sequence>MHLPLLSICCLGYNHANFLQENLDSIVRINYKNIEVIVVDDGSTDNSADILQKLAKNFPLPITIISQENTGNIGKNFNTAIQHANGELISFIALDDVFRPDTMLASIQLMAKNPSLAFIAAKTAVAINDKGLVINKLPPLPIEGLEHISINELLEFEYTQFGSFYIQGCIFRKSIIDAISGFDEDMTGDDIILRTKLFRHLKQNFGWEYSFINDNTVFYRLHDNNVHKNGTRQIRIVSEYLDKYWPNKPNPQTLIDWAKWVIQDKKFGEAISLFSMNKRAATLLSDPTIQQTLRHILYRESKLNKIIKKYIYRKERPTSEIRKLIFFGIIPISYRRKKQISSDLLPLIHYSNYK</sequence>
<dbReference type="Pfam" id="PF00535">
    <property type="entry name" value="Glycos_transf_2"/>
    <property type="match status" value="1"/>
</dbReference>
<dbReference type="SUPFAM" id="SSF53448">
    <property type="entry name" value="Nucleotide-diphospho-sugar transferases"/>
    <property type="match status" value="1"/>
</dbReference>
<gene>
    <name evidence="2" type="ORF">A7P89_05395</name>
</gene>
<feature type="domain" description="Glycosyltransferase 2-like" evidence="1">
    <location>
        <begin position="13"/>
        <end position="145"/>
    </location>
</feature>
<comment type="caution">
    <text evidence="2">The sequence shown here is derived from an EMBL/GenBank/DDBJ whole genome shotgun (WGS) entry which is preliminary data.</text>
</comment>
<dbReference type="RefSeq" id="WP_064105677.1">
    <property type="nucleotide sequence ID" value="NZ_LXSH01000017.1"/>
</dbReference>
<dbReference type="InterPro" id="IPR029044">
    <property type="entry name" value="Nucleotide-diphossugar_trans"/>
</dbReference>
<evidence type="ECO:0000259" key="1">
    <source>
        <dbReference type="Pfam" id="PF00535"/>
    </source>
</evidence>
<dbReference type="GO" id="GO:0016758">
    <property type="term" value="F:hexosyltransferase activity"/>
    <property type="evidence" value="ECO:0007669"/>
    <property type="project" value="UniProtKB-ARBA"/>
</dbReference>
<accession>A0A1A9RQD7</accession>
<name>A0A1A9RQD7_EIKCO</name>
<dbReference type="AlphaFoldDB" id="A0A1A9RQD7"/>
<reference evidence="3" key="1">
    <citation type="submission" date="2016-05" db="EMBL/GenBank/DDBJ databases">
        <title>Draft genome of Corynebacterium afermentans subsp. afermentans LCDC 88199T.</title>
        <authorList>
            <person name="Bernier A.-M."/>
            <person name="Bernard K."/>
        </authorList>
    </citation>
    <scope>NUCLEOTIDE SEQUENCE [LARGE SCALE GENOMIC DNA]</scope>
    <source>
        <strain evidence="3">NML120819</strain>
    </source>
</reference>
<dbReference type="EMBL" id="LXSH01000017">
    <property type="protein sequence ID" value="OAM22221.1"/>
    <property type="molecule type" value="Genomic_DNA"/>
</dbReference>
<evidence type="ECO:0000313" key="2">
    <source>
        <dbReference type="EMBL" id="OAM22221.1"/>
    </source>
</evidence>
<organism evidence="2 3">
    <name type="scientific">Eikenella corrodens</name>
    <dbReference type="NCBI Taxonomy" id="539"/>
    <lineage>
        <taxon>Bacteria</taxon>
        <taxon>Pseudomonadati</taxon>
        <taxon>Pseudomonadota</taxon>
        <taxon>Betaproteobacteria</taxon>
        <taxon>Neisseriales</taxon>
        <taxon>Neisseriaceae</taxon>
        <taxon>Eikenella</taxon>
    </lineage>
</organism>
<protein>
    <recommendedName>
        <fullName evidence="1">Glycosyltransferase 2-like domain-containing protein</fullName>
    </recommendedName>
</protein>
<dbReference type="InterPro" id="IPR001173">
    <property type="entry name" value="Glyco_trans_2-like"/>
</dbReference>